<proteinExistence type="predicted"/>
<evidence type="ECO:0000313" key="2">
    <source>
        <dbReference type="Proteomes" id="UP000297527"/>
    </source>
</evidence>
<keyword evidence="2" id="KW-1185">Reference proteome</keyword>
<evidence type="ECO:0000313" key="1">
    <source>
        <dbReference type="EMBL" id="TGO61188.1"/>
    </source>
</evidence>
<dbReference type="EMBL" id="PQXN01000029">
    <property type="protein sequence ID" value="TGO61188.1"/>
    <property type="molecule type" value="Genomic_DNA"/>
</dbReference>
<gene>
    <name evidence="1" type="ORF">BCON_0029g00290</name>
</gene>
<dbReference type="Proteomes" id="UP000297527">
    <property type="component" value="Unassembled WGS sequence"/>
</dbReference>
<name>A0A4Z1IIF7_9HELO</name>
<accession>A0A4Z1IIF7</accession>
<dbReference type="AlphaFoldDB" id="A0A4Z1IIF7"/>
<reference evidence="1 2" key="1">
    <citation type="submission" date="2017-12" db="EMBL/GenBank/DDBJ databases">
        <title>Comparative genomics of Botrytis spp.</title>
        <authorList>
            <person name="Valero-Jimenez C.A."/>
            <person name="Tapia P."/>
            <person name="Veloso J."/>
            <person name="Silva-Moreno E."/>
            <person name="Staats M."/>
            <person name="Valdes J.H."/>
            <person name="Van Kan J.A.L."/>
        </authorList>
    </citation>
    <scope>NUCLEOTIDE SEQUENCE [LARGE SCALE GENOMIC DNA]</scope>
    <source>
        <strain evidence="1 2">MUCL11595</strain>
    </source>
</reference>
<dbReference type="OrthoDB" id="3487935at2759"/>
<protein>
    <submittedName>
        <fullName evidence="1">Uncharacterized protein</fullName>
    </submittedName>
</protein>
<comment type="caution">
    <text evidence="1">The sequence shown here is derived from an EMBL/GenBank/DDBJ whole genome shotgun (WGS) entry which is preliminary data.</text>
</comment>
<organism evidence="1 2">
    <name type="scientific">Botryotinia convoluta</name>
    <dbReference type="NCBI Taxonomy" id="54673"/>
    <lineage>
        <taxon>Eukaryota</taxon>
        <taxon>Fungi</taxon>
        <taxon>Dikarya</taxon>
        <taxon>Ascomycota</taxon>
        <taxon>Pezizomycotina</taxon>
        <taxon>Leotiomycetes</taxon>
        <taxon>Helotiales</taxon>
        <taxon>Sclerotiniaceae</taxon>
        <taxon>Botryotinia</taxon>
    </lineage>
</organism>
<sequence>MCVWEFVYLTMKEVGLTESMLRAPNYRGVRIYYTRRCNRYYALFPDGSQLYSSTGGIGATEFKIPPSDELTPERQKRILEQLAERVRRENASVQRLARYVRRDERQNAEWVAKHFAYRTNPVD</sequence>